<protein>
    <recommendedName>
        <fullName evidence="2">PLD phosphodiesterase domain-containing protein</fullName>
    </recommendedName>
</protein>
<accession>A0A5B0LK50</accession>
<gene>
    <name evidence="3" type="ORF">PGTUg99_008611</name>
</gene>
<dbReference type="AlphaFoldDB" id="A0A5B0LK50"/>
<reference evidence="3 4" key="1">
    <citation type="submission" date="2019-05" db="EMBL/GenBank/DDBJ databases">
        <title>Emergence of the Ug99 lineage of the wheat stem rust pathogen through somatic hybridization.</title>
        <authorList>
            <person name="Li F."/>
            <person name="Upadhyaya N.M."/>
            <person name="Sperschneider J."/>
            <person name="Matny O."/>
            <person name="Nguyen-Phuc H."/>
            <person name="Mago R."/>
            <person name="Raley C."/>
            <person name="Miller M.E."/>
            <person name="Silverstein K.A.T."/>
            <person name="Henningsen E."/>
            <person name="Hirsch C.D."/>
            <person name="Visser B."/>
            <person name="Pretorius Z.A."/>
            <person name="Steffenson B.J."/>
            <person name="Schwessinger B."/>
            <person name="Dodds P.N."/>
            <person name="Figueroa M."/>
        </authorList>
    </citation>
    <scope>NUCLEOTIDE SEQUENCE [LARGE SCALE GENOMIC DNA]</scope>
    <source>
        <strain evidence="3 4">Ug99</strain>
    </source>
</reference>
<dbReference type="EMBL" id="VDEP01000520">
    <property type="protein sequence ID" value="KAA1063844.1"/>
    <property type="molecule type" value="Genomic_DNA"/>
</dbReference>
<feature type="region of interest" description="Disordered" evidence="1">
    <location>
        <begin position="312"/>
        <end position="335"/>
    </location>
</feature>
<feature type="compositionally biased region" description="Basic and acidic residues" evidence="1">
    <location>
        <begin position="348"/>
        <end position="368"/>
    </location>
</feature>
<feature type="region of interest" description="Disordered" evidence="1">
    <location>
        <begin position="348"/>
        <end position="378"/>
    </location>
</feature>
<dbReference type="CDD" id="cd00138">
    <property type="entry name" value="PLDc_SF"/>
    <property type="match status" value="1"/>
</dbReference>
<feature type="compositionally biased region" description="Polar residues" evidence="1">
    <location>
        <begin position="448"/>
        <end position="459"/>
    </location>
</feature>
<proteinExistence type="predicted"/>
<sequence length="737" mass="82918">MTTTTTNPEEGSSTTHLNLNSPSITTALASDPSQSPYRLTKKLFPRPSLPKRIWLRFRIKDDLYHRVEPSAEQIQLAYQSGRWSTQSGTTNRPSDLFLKMFSDVLLCLERNQLAGVVSPSLIATCGIIPLTILSVIPDIMQHYYDCIVLAKHEVLIATNYLQISNSQNTLCEALIELSKRVGDRQQKDKVVVKLIYDRGDWKQVFKNHLSIKPNSSPWKEVGLPDLEKIPNLELEVINFHRVLLGTFHSKFLIVDRSVALLNSNNIQDRPNLEMMARGETPSSQPHTYRFASNNAFLRNIDVVKSAQDARATLHREAETDRNASAHQHQDGLLNSTFSNVVRDLMEDRRRSHHQHNLDPSHSHPDESSRLGPSLPPSVRFSNAVQRLIEEQRRLKNTTTHQVLPKIRASFVGTSHPQNRPKDFASPSTVIESIDEHTTTMSTVASKITADSQITSTEHPSSYEGARQSQSTLSKPPLSDSHAVHNDLNSRHIRVHSDGSTLTTGAANIELAETSSSPSSRRRSVRFSPGKIHISTLRQADANVSPDHDIGDFQPHMIHEEHAEFPIVMVNRPPHGLPGHNDIRVPQNAAWMAGFKYAKKKVFIQTPTLNSAPVVKMCVDTAKRGVSVILYLDLGFNDKGESIPFQGGTNQEVVIKMYKTLKKFNCQKNLLVYWYTGKDQIRPINAVLKSRNCHVKFMAVDDSDWMKCLIANQNTQLYGQVNSDGIWRDAEGHTKNQE</sequence>
<evidence type="ECO:0000256" key="1">
    <source>
        <dbReference type="SAM" id="MobiDB-lite"/>
    </source>
</evidence>
<feature type="region of interest" description="Disordered" evidence="1">
    <location>
        <begin position="448"/>
        <end position="483"/>
    </location>
</feature>
<dbReference type="Gene3D" id="3.30.870.10">
    <property type="entry name" value="Endonuclease Chain A"/>
    <property type="match status" value="2"/>
</dbReference>
<evidence type="ECO:0000259" key="2">
    <source>
        <dbReference type="PROSITE" id="PS50035"/>
    </source>
</evidence>
<dbReference type="SUPFAM" id="SSF56024">
    <property type="entry name" value="Phospholipase D/nuclease"/>
    <property type="match status" value="2"/>
</dbReference>
<dbReference type="PANTHER" id="PTHR21248">
    <property type="entry name" value="CARDIOLIPIN SYNTHASE"/>
    <property type="match status" value="1"/>
</dbReference>
<dbReference type="Proteomes" id="UP000325313">
    <property type="component" value="Unassembled WGS sequence"/>
</dbReference>
<dbReference type="InterPro" id="IPR001736">
    <property type="entry name" value="PLipase_D/transphosphatidylase"/>
</dbReference>
<dbReference type="PANTHER" id="PTHR21248:SF22">
    <property type="entry name" value="PHOSPHOLIPASE D"/>
    <property type="match status" value="1"/>
</dbReference>
<feature type="compositionally biased region" description="Basic and acidic residues" evidence="1">
    <location>
        <begin position="312"/>
        <end position="329"/>
    </location>
</feature>
<organism evidence="3 4">
    <name type="scientific">Puccinia graminis f. sp. tritici</name>
    <dbReference type="NCBI Taxonomy" id="56615"/>
    <lineage>
        <taxon>Eukaryota</taxon>
        <taxon>Fungi</taxon>
        <taxon>Dikarya</taxon>
        <taxon>Basidiomycota</taxon>
        <taxon>Pucciniomycotina</taxon>
        <taxon>Pucciniomycetes</taxon>
        <taxon>Pucciniales</taxon>
        <taxon>Pucciniaceae</taxon>
        <taxon>Puccinia</taxon>
    </lineage>
</organism>
<dbReference type="PROSITE" id="PS50035">
    <property type="entry name" value="PLD"/>
    <property type="match status" value="1"/>
</dbReference>
<feature type="region of interest" description="Disordered" evidence="1">
    <location>
        <begin position="1"/>
        <end position="34"/>
    </location>
</feature>
<evidence type="ECO:0000313" key="3">
    <source>
        <dbReference type="EMBL" id="KAA1063844.1"/>
    </source>
</evidence>
<comment type="caution">
    <text evidence="3">The sequence shown here is derived from an EMBL/GenBank/DDBJ whole genome shotgun (WGS) entry which is preliminary data.</text>
</comment>
<feature type="domain" description="PLD phosphodiesterase" evidence="2">
    <location>
        <begin position="243"/>
        <end position="270"/>
    </location>
</feature>
<dbReference type="GO" id="GO:0003824">
    <property type="term" value="F:catalytic activity"/>
    <property type="evidence" value="ECO:0007669"/>
    <property type="project" value="InterPro"/>
</dbReference>
<name>A0A5B0LK50_PUCGR</name>
<evidence type="ECO:0000313" key="4">
    <source>
        <dbReference type="Proteomes" id="UP000325313"/>
    </source>
</evidence>